<reference evidence="1" key="1">
    <citation type="submission" date="2018-05" db="EMBL/GenBank/DDBJ databases">
        <authorList>
            <person name="Lanie J.A."/>
            <person name="Ng W.-L."/>
            <person name="Kazmierczak K.M."/>
            <person name="Andrzejewski T.M."/>
            <person name="Davidsen T.M."/>
            <person name="Wayne K.J."/>
            <person name="Tettelin H."/>
            <person name="Glass J.I."/>
            <person name="Rusch D."/>
            <person name="Podicherti R."/>
            <person name="Tsui H.-C.T."/>
            <person name="Winkler M.E."/>
        </authorList>
    </citation>
    <scope>NUCLEOTIDE SEQUENCE</scope>
</reference>
<dbReference type="Gene3D" id="3.40.640.10">
    <property type="entry name" value="Type I PLP-dependent aspartate aminotransferase-like (Major domain)"/>
    <property type="match status" value="1"/>
</dbReference>
<evidence type="ECO:0008006" key="2">
    <source>
        <dbReference type="Google" id="ProtNLM"/>
    </source>
</evidence>
<dbReference type="SUPFAM" id="SSF53383">
    <property type="entry name" value="PLP-dependent transferases"/>
    <property type="match status" value="1"/>
</dbReference>
<protein>
    <recommendedName>
        <fullName evidence="2">Threonine aldolase</fullName>
    </recommendedName>
</protein>
<feature type="non-terminal residue" evidence="1">
    <location>
        <position position="1"/>
    </location>
</feature>
<dbReference type="AlphaFoldDB" id="A0A382Z162"/>
<accession>A0A382Z162</accession>
<dbReference type="InterPro" id="IPR015424">
    <property type="entry name" value="PyrdxlP-dep_Trfase"/>
</dbReference>
<dbReference type="EMBL" id="UINC01180196">
    <property type="protein sequence ID" value="SVD89267.1"/>
    <property type="molecule type" value="Genomic_DNA"/>
</dbReference>
<proteinExistence type="predicted"/>
<sequence length="144" mass="15750">KYFNAPSGAILAGPSALLDQMFHVRRMFGGGLAKVWPFAAIALHYFQGFPERYARAVGVAREWTQLVSGHEAFSTEPIPAGTNLFLLKVHHSDLNAFRDRLARQHVRLPAPLADGSGFRLGVNETWGRTTASDLAAMFVQAAEA</sequence>
<name>A0A382Z162_9ZZZZ</name>
<gene>
    <name evidence="1" type="ORF">METZ01_LOCUS442121</name>
</gene>
<evidence type="ECO:0000313" key="1">
    <source>
        <dbReference type="EMBL" id="SVD89267.1"/>
    </source>
</evidence>
<dbReference type="InterPro" id="IPR015421">
    <property type="entry name" value="PyrdxlP-dep_Trfase_major"/>
</dbReference>
<organism evidence="1">
    <name type="scientific">marine metagenome</name>
    <dbReference type="NCBI Taxonomy" id="408172"/>
    <lineage>
        <taxon>unclassified sequences</taxon>
        <taxon>metagenomes</taxon>
        <taxon>ecological metagenomes</taxon>
    </lineage>
</organism>